<gene>
    <name evidence="1" type="ORF">RF55_911</name>
</gene>
<name>A0A0J7L8L7_LASNI</name>
<dbReference type="OrthoDB" id="7676095at2759"/>
<dbReference type="Proteomes" id="UP000036403">
    <property type="component" value="Unassembled WGS sequence"/>
</dbReference>
<dbReference type="STRING" id="67767.A0A0J7L8L7"/>
<dbReference type="AlphaFoldDB" id="A0A0J7L8L7"/>
<dbReference type="PaxDb" id="67767-A0A0J7L8L7"/>
<evidence type="ECO:0000313" key="1">
    <source>
        <dbReference type="EMBL" id="KMR01637.1"/>
    </source>
</evidence>
<accession>A0A0J7L8L7</accession>
<organism evidence="1 2">
    <name type="scientific">Lasius niger</name>
    <name type="common">Black garden ant</name>
    <dbReference type="NCBI Taxonomy" id="67767"/>
    <lineage>
        <taxon>Eukaryota</taxon>
        <taxon>Metazoa</taxon>
        <taxon>Ecdysozoa</taxon>
        <taxon>Arthropoda</taxon>
        <taxon>Hexapoda</taxon>
        <taxon>Insecta</taxon>
        <taxon>Pterygota</taxon>
        <taxon>Neoptera</taxon>
        <taxon>Endopterygota</taxon>
        <taxon>Hymenoptera</taxon>
        <taxon>Apocrita</taxon>
        <taxon>Aculeata</taxon>
        <taxon>Formicoidea</taxon>
        <taxon>Formicidae</taxon>
        <taxon>Formicinae</taxon>
        <taxon>Lasius</taxon>
        <taxon>Lasius</taxon>
    </lineage>
</organism>
<protein>
    <submittedName>
        <fullName evidence="1">Uncharacterized protein</fullName>
    </submittedName>
</protein>
<reference evidence="1 2" key="1">
    <citation type="submission" date="2015-04" db="EMBL/GenBank/DDBJ databases">
        <title>Lasius niger genome sequencing.</title>
        <authorList>
            <person name="Konorov E.A."/>
            <person name="Nikitin M.A."/>
            <person name="Kirill M.V."/>
            <person name="Chang P."/>
        </authorList>
    </citation>
    <scope>NUCLEOTIDE SEQUENCE [LARGE SCALE GENOMIC DNA]</scope>
    <source>
        <tissue evidence="1">Whole</tissue>
    </source>
</reference>
<proteinExistence type="predicted"/>
<dbReference type="EMBL" id="LBMM01000285">
    <property type="protein sequence ID" value="KMR01637.1"/>
    <property type="molecule type" value="Genomic_DNA"/>
</dbReference>
<keyword evidence="2" id="KW-1185">Reference proteome</keyword>
<comment type="caution">
    <text evidence="1">The sequence shown here is derived from an EMBL/GenBank/DDBJ whole genome shotgun (WGS) entry which is preliminary data.</text>
</comment>
<sequence>MLSLIPFEKGMRKVLIVMPVRKTRRSPGPWRPHHKKLSYGSNDFRYAPHDNRYYSKKPYPPYPSGNNDFDQGYESVNYVRVPYGKDVSHSTVFGKPYIPYNVKGSSLPFVHDRYAGAYTRQPSYPPTGIASVGQEYAASASAHSYESPHVDSFFSDMDGAARGGGMHDSLKDSASKYYTARSIEKDLSLRNQQALSSVLQKDPMAKGTEALAKDIPPTPYTHVATSAVGQQGAVVLPDGIPSATIGGNKNGIVLRDTVSMDEYQRKLEELTKTWPSVLADAMPNFATATGIPTYHQQLQAGFPTAGLPGSAAFGGPTGWFSGFAQPKQGYAVREDHGDPTTHDFRTMPIHAAYQQLSFGANMDGLPVGAGFTSSIHG</sequence>
<evidence type="ECO:0000313" key="2">
    <source>
        <dbReference type="Proteomes" id="UP000036403"/>
    </source>
</evidence>